<accession>A0A0A8YQJ9</accession>
<protein>
    <submittedName>
        <fullName evidence="1">Uncharacterized protein</fullName>
    </submittedName>
</protein>
<organism evidence="1">
    <name type="scientific">Arundo donax</name>
    <name type="common">Giant reed</name>
    <name type="synonym">Donax arundinaceus</name>
    <dbReference type="NCBI Taxonomy" id="35708"/>
    <lineage>
        <taxon>Eukaryota</taxon>
        <taxon>Viridiplantae</taxon>
        <taxon>Streptophyta</taxon>
        <taxon>Embryophyta</taxon>
        <taxon>Tracheophyta</taxon>
        <taxon>Spermatophyta</taxon>
        <taxon>Magnoliopsida</taxon>
        <taxon>Liliopsida</taxon>
        <taxon>Poales</taxon>
        <taxon>Poaceae</taxon>
        <taxon>PACMAD clade</taxon>
        <taxon>Arundinoideae</taxon>
        <taxon>Arundineae</taxon>
        <taxon>Arundo</taxon>
    </lineage>
</organism>
<evidence type="ECO:0000313" key="1">
    <source>
        <dbReference type="EMBL" id="JAD29119.1"/>
    </source>
</evidence>
<dbReference type="EMBL" id="GBRH01268776">
    <property type="protein sequence ID" value="JAD29119.1"/>
    <property type="molecule type" value="Transcribed_RNA"/>
</dbReference>
<name>A0A0A8YQJ9_ARUDO</name>
<proteinExistence type="predicted"/>
<dbReference type="AlphaFoldDB" id="A0A0A8YQJ9"/>
<sequence length="74" mass="8440">MLNPGQYHAVWNLAVPHLIDLVVSTMCLIWLKHLSLRESCSANFSRLANIWVHPFQYLLPTGDTLYMAASFPIL</sequence>
<reference evidence="1" key="2">
    <citation type="journal article" date="2015" name="Data Brief">
        <title>Shoot transcriptome of the giant reed, Arundo donax.</title>
        <authorList>
            <person name="Barrero R.A."/>
            <person name="Guerrero F.D."/>
            <person name="Moolhuijzen P."/>
            <person name="Goolsby J.A."/>
            <person name="Tidwell J."/>
            <person name="Bellgard S.E."/>
            <person name="Bellgard M.I."/>
        </authorList>
    </citation>
    <scope>NUCLEOTIDE SEQUENCE</scope>
    <source>
        <tissue evidence="1">Shoot tissue taken approximately 20 cm above the soil surface</tissue>
    </source>
</reference>
<reference evidence="1" key="1">
    <citation type="submission" date="2014-09" db="EMBL/GenBank/DDBJ databases">
        <authorList>
            <person name="Magalhaes I.L.F."/>
            <person name="Oliveira U."/>
            <person name="Santos F.R."/>
            <person name="Vidigal T.H.D.A."/>
            <person name="Brescovit A.D."/>
            <person name="Santos A.J."/>
        </authorList>
    </citation>
    <scope>NUCLEOTIDE SEQUENCE</scope>
    <source>
        <tissue evidence="1">Shoot tissue taken approximately 20 cm above the soil surface</tissue>
    </source>
</reference>